<evidence type="ECO:0000256" key="10">
    <source>
        <dbReference type="ARBA" id="ARBA00080135"/>
    </source>
</evidence>
<evidence type="ECO:0000256" key="11">
    <source>
        <dbReference type="RuleBase" id="RU004106"/>
    </source>
</evidence>
<dbReference type="InterPro" id="IPR018300">
    <property type="entry name" value="Aminotrans_IV_CS"/>
</dbReference>
<dbReference type="KEGG" id="smaa:IT774_09205"/>
<dbReference type="Gene3D" id="3.20.10.10">
    <property type="entry name" value="D-amino Acid Aminotransferase, subunit A, domain 2"/>
    <property type="match status" value="1"/>
</dbReference>
<dbReference type="GO" id="GO:0008652">
    <property type="term" value="P:amino acid biosynthetic process"/>
    <property type="evidence" value="ECO:0007669"/>
    <property type="project" value="UniProtKB-ARBA"/>
</dbReference>
<keyword evidence="14" id="KW-1185">Reference proteome</keyword>
<dbReference type="FunFam" id="3.20.10.10:FF:000002">
    <property type="entry name" value="D-alanine aminotransferase"/>
    <property type="match status" value="1"/>
</dbReference>
<comment type="catalytic activity">
    <reaction evidence="7">
        <text>4-amino-4-deoxychorismate = 4-aminobenzoate + pyruvate + H(+)</text>
        <dbReference type="Rhea" id="RHEA:16201"/>
        <dbReference type="ChEBI" id="CHEBI:15361"/>
        <dbReference type="ChEBI" id="CHEBI:15378"/>
        <dbReference type="ChEBI" id="CHEBI:17836"/>
        <dbReference type="ChEBI" id="CHEBI:58406"/>
        <dbReference type="EC" id="4.1.3.38"/>
    </reaction>
</comment>
<protein>
    <recommendedName>
        <fullName evidence="9">Aminodeoxychorismate lyase</fullName>
        <ecNumber evidence="6">4.1.3.38</ecNumber>
    </recommendedName>
    <alternativeName>
        <fullName evidence="10">4-amino-4-deoxychorismate lyase</fullName>
    </alternativeName>
</protein>
<dbReference type="InterPro" id="IPR036038">
    <property type="entry name" value="Aminotransferase-like"/>
</dbReference>
<organism evidence="13 14">
    <name type="scientific">Salinimonas marina</name>
    <dbReference type="NCBI Taxonomy" id="2785918"/>
    <lineage>
        <taxon>Bacteria</taxon>
        <taxon>Pseudomonadati</taxon>
        <taxon>Pseudomonadota</taxon>
        <taxon>Gammaproteobacteria</taxon>
        <taxon>Alteromonadales</taxon>
        <taxon>Alteromonadaceae</taxon>
        <taxon>Alteromonas/Salinimonas group</taxon>
        <taxon>Salinimonas</taxon>
    </lineage>
</organism>
<dbReference type="InterPro" id="IPR043132">
    <property type="entry name" value="BCAT-like_C"/>
</dbReference>
<evidence type="ECO:0000256" key="8">
    <source>
        <dbReference type="ARBA" id="ARBA00054027"/>
    </source>
</evidence>
<evidence type="ECO:0000256" key="5">
    <source>
        <dbReference type="ARBA" id="ARBA00035633"/>
    </source>
</evidence>
<dbReference type="PANTHER" id="PTHR42743">
    <property type="entry name" value="AMINO-ACID AMINOTRANSFERASE"/>
    <property type="match status" value="1"/>
</dbReference>
<evidence type="ECO:0000256" key="9">
    <source>
        <dbReference type="ARBA" id="ARBA00069174"/>
    </source>
</evidence>
<dbReference type="InterPro" id="IPR043131">
    <property type="entry name" value="BCAT-like_N"/>
</dbReference>
<dbReference type="InterPro" id="IPR050571">
    <property type="entry name" value="Class-IV_PLP-Dep_Aminotrnsfr"/>
</dbReference>
<dbReference type="InterPro" id="IPR001544">
    <property type="entry name" value="Aminotrans_IV"/>
</dbReference>
<evidence type="ECO:0000256" key="2">
    <source>
        <dbReference type="ARBA" id="ARBA00009320"/>
    </source>
</evidence>
<comment type="pathway">
    <text evidence="5">Cofactor biosynthesis; tetrahydrofolate biosynthesis; 4-aminobenzoate from chorismate: step 2/2.</text>
</comment>
<comment type="cofactor">
    <cofactor evidence="1 12">
        <name>pyridoxal 5'-phosphate</name>
        <dbReference type="ChEBI" id="CHEBI:597326"/>
    </cofactor>
</comment>
<dbReference type="RefSeq" id="WP_195809533.1">
    <property type="nucleotide sequence ID" value="NZ_CP064795.1"/>
</dbReference>
<dbReference type="PANTHER" id="PTHR42743:SF10">
    <property type="entry name" value="D-ALANINE AMINOTRANSFERASE"/>
    <property type="match status" value="1"/>
</dbReference>
<dbReference type="Proteomes" id="UP000595095">
    <property type="component" value="Chromosome"/>
</dbReference>
<dbReference type="GO" id="GO:0046656">
    <property type="term" value="P:folic acid biosynthetic process"/>
    <property type="evidence" value="ECO:0007669"/>
    <property type="project" value="UniProtKB-KW"/>
</dbReference>
<evidence type="ECO:0000256" key="4">
    <source>
        <dbReference type="ARBA" id="ARBA00022909"/>
    </source>
</evidence>
<evidence type="ECO:0000313" key="14">
    <source>
        <dbReference type="Proteomes" id="UP000595095"/>
    </source>
</evidence>
<dbReference type="EMBL" id="CP064795">
    <property type="protein sequence ID" value="QPG04437.1"/>
    <property type="molecule type" value="Genomic_DNA"/>
</dbReference>
<dbReference type="SUPFAM" id="SSF56752">
    <property type="entry name" value="D-aminoacid aminotransferase-like PLP-dependent enzymes"/>
    <property type="match status" value="1"/>
</dbReference>
<keyword evidence="3 12" id="KW-0663">Pyridoxal phosphate</keyword>
<keyword evidence="13" id="KW-0032">Aminotransferase</keyword>
<gene>
    <name evidence="13" type="ORF">IT774_09205</name>
</gene>
<dbReference type="Gene3D" id="3.30.470.10">
    <property type="match status" value="1"/>
</dbReference>
<evidence type="ECO:0000256" key="7">
    <source>
        <dbReference type="ARBA" id="ARBA00049529"/>
    </source>
</evidence>
<evidence type="ECO:0000256" key="12">
    <source>
        <dbReference type="RuleBase" id="RU004516"/>
    </source>
</evidence>
<reference evidence="13 14" key="1">
    <citation type="submission" date="2020-11" db="EMBL/GenBank/DDBJ databases">
        <title>Complete genome sequence for Salinimonas sp. strain G2-b.</title>
        <authorList>
            <person name="Park S.-J."/>
        </authorList>
    </citation>
    <scope>NUCLEOTIDE SEQUENCE [LARGE SCALE GENOMIC DNA]</scope>
    <source>
        <strain evidence="13 14">G2-b</strain>
    </source>
</reference>
<sequence length="288" mass="32055">MTTAFLNNAYMPLEQASISPMDRGFLFGDGIYEVIPTHYGKPIGLQAHLSRMSDGLAELQIDNPYSAQQWQTLIDTLIQRNRSELGSDYIGVYLQITRGTVMSRQHAYPQDITPTVFGYGFTLAAPPATTPEQVTTLDVALLKDRRWERCHIKSTSLLGNVMHFEQGKAQGKQEAILLNAHDEVTEASSCNVFVVWQGDIYTPPLDYQLLPGITRKLVIESLAKEGIAVYEQVISKTMLLQAQEVWLTSSSKEITPVTHIDEQTIGEGQAGPVWEAALAAFNKHKFTL</sequence>
<dbReference type="GO" id="GO:0005829">
    <property type="term" value="C:cytosol"/>
    <property type="evidence" value="ECO:0007669"/>
    <property type="project" value="TreeGrafter"/>
</dbReference>
<dbReference type="Pfam" id="PF01063">
    <property type="entry name" value="Aminotran_4"/>
    <property type="match status" value="1"/>
</dbReference>
<comment type="function">
    <text evidence="8">Involved in the biosynthesis of p-aminobenzoate (PABA), a precursor of tetrahydrofolate. Converts 4-amino-4-deoxychorismate into 4-aminobenzoate (PABA) and pyruvate.</text>
</comment>
<dbReference type="PROSITE" id="PS00770">
    <property type="entry name" value="AA_TRANSFER_CLASS_4"/>
    <property type="match status" value="1"/>
</dbReference>
<dbReference type="EC" id="4.1.3.38" evidence="6"/>
<keyword evidence="13" id="KW-0808">Transferase</keyword>
<evidence type="ECO:0000256" key="3">
    <source>
        <dbReference type="ARBA" id="ARBA00022898"/>
    </source>
</evidence>
<name>A0A7S9DUY2_9ALTE</name>
<dbReference type="GO" id="GO:0008483">
    <property type="term" value="F:transaminase activity"/>
    <property type="evidence" value="ECO:0007669"/>
    <property type="project" value="UniProtKB-KW"/>
</dbReference>
<proteinExistence type="inferred from homology"/>
<evidence type="ECO:0000256" key="6">
    <source>
        <dbReference type="ARBA" id="ARBA00035676"/>
    </source>
</evidence>
<accession>A0A7S9DUY2</accession>
<evidence type="ECO:0000256" key="1">
    <source>
        <dbReference type="ARBA" id="ARBA00001933"/>
    </source>
</evidence>
<dbReference type="GO" id="GO:0008696">
    <property type="term" value="F:4-amino-4-deoxychorismate lyase activity"/>
    <property type="evidence" value="ECO:0007669"/>
    <property type="project" value="UniProtKB-EC"/>
</dbReference>
<dbReference type="AlphaFoldDB" id="A0A7S9DUY2"/>
<evidence type="ECO:0000313" key="13">
    <source>
        <dbReference type="EMBL" id="QPG04437.1"/>
    </source>
</evidence>
<keyword evidence="4" id="KW-0289">Folate biosynthesis</keyword>
<comment type="similarity">
    <text evidence="2 11">Belongs to the class-IV pyridoxal-phosphate-dependent aminotransferase family.</text>
</comment>